<dbReference type="OrthoDB" id="4407725at2"/>
<organism evidence="2 3">
    <name type="scientific">Corynebacterium lactis RW2-5</name>
    <dbReference type="NCBI Taxonomy" id="1408189"/>
    <lineage>
        <taxon>Bacteria</taxon>
        <taxon>Bacillati</taxon>
        <taxon>Actinomycetota</taxon>
        <taxon>Actinomycetes</taxon>
        <taxon>Mycobacteriales</taxon>
        <taxon>Corynebacteriaceae</taxon>
        <taxon>Corynebacterium</taxon>
    </lineage>
</organism>
<dbReference type="Proteomes" id="UP000058446">
    <property type="component" value="Chromosome"/>
</dbReference>
<keyword evidence="1" id="KW-0472">Membrane</keyword>
<feature type="transmembrane region" description="Helical" evidence="1">
    <location>
        <begin position="44"/>
        <end position="66"/>
    </location>
</feature>
<evidence type="ECO:0000313" key="3">
    <source>
        <dbReference type="Proteomes" id="UP000058446"/>
    </source>
</evidence>
<protein>
    <recommendedName>
        <fullName evidence="4">Glycerophosphoryl diester phosphodiesterase membrane domain-containing protein</fullName>
    </recommendedName>
</protein>
<gene>
    <name evidence="2" type="ORF">CLAC_05605</name>
</gene>
<keyword evidence="1" id="KW-0812">Transmembrane</keyword>
<feature type="transmembrane region" description="Helical" evidence="1">
    <location>
        <begin position="86"/>
        <end position="110"/>
    </location>
</feature>
<proteinExistence type="predicted"/>
<name>A0A0K2H3I9_9CORY</name>
<dbReference type="STRING" id="1408189.CLAC_05605"/>
<evidence type="ECO:0000313" key="2">
    <source>
        <dbReference type="EMBL" id="ALA68513.1"/>
    </source>
</evidence>
<dbReference type="RefSeq" id="WP_053412045.1">
    <property type="nucleotide sequence ID" value="NZ_CP006841.1"/>
</dbReference>
<sequence length="285" mass="30092">MPGGEEPPVNPVTQGSAKINIGEALSVAVTYLNRSLGSWIGMTLLLFVAMVIVTVGGGVLAVTSLGPENLEGLNSNAVPTAEEVGTLFSVIGFLLVGNLIVSFFMQVLLLRGGFEVVDGRSVAFGSFFKINRWGSLVGVYLVSAILSALAVLPGFVLVIIGATMVGNESAAGVAVLVFGYVVLLALAIFVQPLVSVMPMTVMDGRATALESPVVSWRLIKPQFWMMLLATIVVSIISAAGALLFYVGMIYTIPLAMIMQVHIYRQILGGRRVVQAPPVQQAPPQF</sequence>
<keyword evidence="3" id="KW-1185">Reference proteome</keyword>
<dbReference type="AlphaFoldDB" id="A0A0K2H3I9"/>
<dbReference type="EMBL" id="CP006841">
    <property type="protein sequence ID" value="ALA68513.1"/>
    <property type="molecule type" value="Genomic_DNA"/>
</dbReference>
<accession>A0A0K2H3I9</accession>
<feature type="transmembrane region" description="Helical" evidence="1">
    <location>
        <begin position="223"/>
        <end position="246"/>
    </location>
</feature>
<dbReference type="PATRIC" id="fig|1408189.4.peg.1117"/>
<feature type="transmembrane region" description="Helical" evidence="1">
    <location>
        <begin position="137"/>
        <end position="164"/>
    </location>
</feature>
<evidence type="ECO:0000256" key="1">
    <source>
        <dbReference type="SAM" id="Phobius"/>
    </source>
</evidence>
<keyword evidence="1" id="KW-1133">Transmembrane helix</keyword>
<reference evidence="2 3" key="1">
    <citation type="submission" date="2013-10" db="EMBL/GenBank/DDBJ databases">
        <title>Complete genome sequence of Corynebacterium lactis DSM 45799(T), isolated from raw cow milk.</title>
        <authorList>
            <person name="Ruckert C."/>
            <person name="Albersmeier A."/>
            <person name="Lipski A."/>
            <person name="Kalinowski J."/>
        </authorList>
    </citation>
    <scope>NUCLEOTIDE SEQUENCE [LARGE SCALE GENOMIC DNA]</scope>
    <source>
        <strain evidence="2 3">RW2-5</strain>
    </source>
</reference>
<evidence type="ECO:0008006" key="4">
    <source>
        <dbReference type="Google" id="ProtNLM"/>
    </source>
</evidence>
<feature type="transmembrane region" description="Helical" evidence="1">
    <location>
        <begin position="170"/>
        <end position="190"/>
    </location>
</feature>
<dbReference type="KEGG" id="clw:CLAC_05605"/>